<proteinExistence type="predicted"/>
<dbReference type="EMBL" id="JABZGF010000377">
    <property type="protein sequence ID" value="MBF0967251.1"/>
    <property type="molecule type" value="Genomic_DNA"/>
</dbReference>
<evidence type="ECO:0000313" key="4">
    <source>
        <dbReference type="Proteomes" id="UP000759246"/>
    </source>
</evidence>
<dbReference type="InterPro" id="IPR004443">
    <property type="entry name" value="YjeF_N_dom"/>
</dbReference>
<accession>A0A929RRB8</accession>
<protein>
    <submittedName>
        <fullName evidence="3">Bifunctional ADP-dependent NAD(P)H-hydrate dehydratase/NAD(P)H-hydrate epimerase</fullName>
    </submittedName>
</protein>
<keyword evidence="1" id="KW-0812">Transmembrane</keyword>
<keyword evidence="1" id="KW-0472">Membrane</keyword>
<evidence type="ECO:0000313" key="3">
    <source>
        <dbReference type="EMBL" id="MBF0967251.1"/>
    </source>
</evidence>
<feature type="transmembrane region" description="Helical" evidence="1">
    <location>
        <begin position="51"/>
        <end position="70"/>
    </location>
</feature>
<organism evidence="3 4">
    <name type="scientific">Actinomyces bouchesdurhonensis</name>
    <dbReference type="NCBI Taxonomy" id="1852361"/>
    <lineage>
        <taxon>Bacteria</taxon>
        <taxon>Bacillati</taxon>
        <taxon>Actinomycetota</taxon>
        <taxon>Actinomycetes</taxon>
        <taxon>Actinomycetales</taxon>
        <taxon>Actinomycetaceae</taxon>
        <taxon>Actinomyces</taxon>
    </lineage>
</organism>
<dbReference type="Proteomes" id="UP000759246">
    <property type="component" value="Unassembled WGS sequence"/>
</dbReference>
<dbReference type="AlphaFoldDB" id="A0A929RRB8"/>
<name>A0A929RRB8_9ACTO</name>
<dbReference type="Pfam" id="PF03853">
    <property type="entry name" value="YjeF_N"/>
    <property type="match status" value="1"/>
</dbReference>
<comment type="caution">
    <text evidence="3">The sequence shown here is derived from an EMBL/GenBank/DDBJ whole genome shotgun (WGS) entry which is preliminary data.</text>
</comment>
<sequence>MRQVGDAVAHRVALLVADAAPLPNESHGPVMPGPRVDVVAFVGGGDNGGDALYACATLADMGLSVAAILLKRKRHTRALRAARQAGVQVTDLKGGSITTIFDSPQLSLVAFAKVWIYGIVG</sequence>
<evidence type="ECO:0000256" key="1">
    <source>
        <dbReference type="SAM" id="Phobius"/>
    </source>
</evidence>
<gene>
    <name evidence="3" type="ORF">HXK09_08930</name>
</gene>
<dbReference type="Gene3D" id="3.40.50.10260">
    <property type="entry name" value="YjeF N-terminal domain"/>
    <property type="match status" value="1"/>
</dbReference>
<dbReference type="PROSITE" id="PS51385">
    <property type="entry name" value="YJEF_N"/>
    <property type="match status" value="1"/>
</dbReference>
<feature type="domain" description="YjeF N-terminal" evidence="2">
    <location>
        <begin position="1"/>
        <end position="121"/>
    </location>
</feature>
<reference evidence="3" key="1">
    <citation type="submission" date="2020-04" db="EMBL/GenBank/DDBJ databases">
        <title>Deep metagenomics examines the oral microbiome during advanced dental caries in children, revealing novel taxa and co-occurrences with host molecules.</title>
        <authorList>
            <person name="Baker J.L."/>
            <person name="Morton J.T."/>
            <person name="Dinis M."/>
            <person name="Alvarez R."/>
            <person name="Tran N.C."/>
            <person name="Knight R."/>
            <person name="Edlund A."/>
        </authorList>
    </citation>
    <scope>NUCLEOTIDE SEQUENCE</scope>
    <source>
        <strain evidence="3">JCVI_30_bin.13</strain>
    </source>
</reference>
<dbReference type="SUPFAM" id="SSF64153">
    <property type="entry name" value="YjeF N-terminal domain-like"/>
    <property type="match status" value="1"/>
</dbReference>
<feature type="non-terminal residue" evidence="3">
    <location>
        <position position="121"/>
    </location>
</feature>
<evidence type="ECO:0000259" key="2">
    <source>
        <dbReference type="PROSITE" id="PS51385"/>
    </source>
</evidence>
<dbReference type="InterPro" id="IPR036652">
    <property type="entry name" value="YjeF_N_dom_sf"/>
</dbReference>
<keyword evidence="1" id="KW-1133">Transmembrane helix</keyword>